<organism evidence="1 2">
    <name type="scientific">Planoprotostelium fungivorum</name>
    <dbReference type="NCBI Taxonomy" id="1890364"/>
    <lineage>
        <taxon>Eukaryota</taxon>
        <taxon>Amoebozoa</taxon>
        <taxon>Evosea</taxon>
        <taxon>Variosea</taxon>
        <taxon>Cavosteliida</taxon>
        <taxon>Cavosteliaceae</taxon>
        <taxon>Planoprotostelium</taxon>
    </lineage>
</organism>
<keyword evidence="2" id="KW-1185">Reference proteome</keyword>
<name>A0A2P6MX31_9EUKA</name>
<reference evidence="1 2" key="1">
    <citation type="journal article" date="2018" name="Genome Biol. Evol.">
        <title>Multiple Roots of Fruiting Body Formation in Amoebozoa.</title>
        <authorList>
            <person name="Hillmann F."/>
            <person name="Forbes G."/>
            <person name="Novohradska S."/>
            <person name="Ferling I."/>
            <person name="Riege K."/>
            <person name="Groth M."/>
            <person name="Westermann M."/>
            <person name="Marz M."/>
            <person name="Spaller T."/>
            <person name="Winckler T."/>
            <person name="Schaap P."/>
            <person name="Glockner G."/>
        </authorList>
    </citation>
    <scope>NUCLEOTIDE SEQUENCE [LARGE SCALE GENOMIC DNA]</scope>
    <source>
        <strain evidence="1 2">Jena</strain>
    </source>
</reference>
<dbReference type="InParanoid" id="A0A2P6MX31"/>
<evidence type="ECO:0000313" key="2">
    <source>
        <dbReference type="Proteomes" id="UP000241769"/>
    </source>
</evidence>
<dbReference type="AlphaFoldDB" id="A0A2P6MX31"/>
<gene>
    <name evidence="1" type="ORF">PROFUN_15304</name>
</gene>
<dbReference type="Proteomes" id="UP000241769">
    <property type="component" value="Unassembled WGS sequence"/>
</dbReference>
<protein>
    <submittedName>
        <fullName evidence="1">Uncharacterized protein</fullName>
    </submittedName>
</protein>
<proteinExistence type="predicted"/>
<comment type="caution">
    <text evidence="1">The sequence shown here is derived from an EMBL/GenBank/DDBJ whole genome shotgun (WGS) entry which is preliminary data.</text>
</comment>
<evidence type="ECO:0000313" key="1">
    <source>
        <dbReference type="EMBL" id="PRP76237.1"/>
    </source>
</evidence>
<dbReference type="EMBL" id="MDYQ01000338">
    <property type="protein sequence ID" value="PRP76237.1"/>
    <property type="molecule type" value="Genomic_DNA"/>
</dbReference>
<sequence length="152" mass="17316">MMMWSPFGIGCGGLEAFHAERSRVRIDINRISCPVEWDDGRLRKEEMYYLKRLLRTKSRHLTPQSLSPVVLPLLLGDFHLLVDRDGRLNLCTEAQGDFYHSGTIEDIMRGELQRTLEGRTICTKIVDGDSNTAILCLGFLRSVMRCQQEAAS</sequence>
<accession>A0A2P6MX31</accession>